<dbReference type="OrthoDB" id="6189at10239"/>
<reference evidence="1" key="1">
    <citation type="submission" date="2017-04" db="EMBL/GenBank/DDBJ databases">
        <title>Complete genome sequence of Urbanus proteus nucleopolyhedrovirus (UrprNPV).</title>
        <authorList>
            <person name="Santos E.R."/>
            <person name="Melo F.L."/>
            <person name="Sosa-Gomez D.R."/>
            <person name="Ribeiro B.M."/>
            <person name="Ardisson-Araujo D.M.P."/>
        </authorList>
    </citation>
    <scope>NUCLEOTIDE SEQUENCE [LARGE SCALE GENOMIC DNA]</scope>
    <source>
        <strain evidence="1">Southern Brazil</strain>
    </source>
</reference>
<organism evidence="1 2">
    <name type="scientific">Urbanus proteus nucleopolyhedrovirus</name>
    <dbReference type="NCBI Taxonomy" id="1675866"/>
    <lineage>
        <taxon>Viruses</taxon>
        <taxon>Viruses incertae sedis</taxon>
        <taxon>Naldaviricetes</taxon>
        <taxon>Lefavirales</taxon>
        <taxon>Baculoviridae</taxon>
        <taxon>Alphabaculovirus</taxon>
        <taxon>Alphabaculovirus urprotei</taxon>
    </lineage>
</organism>
<keyword evidence="2" id="KW-1185">Reference proteome</keyword>
<evidence type="ECO:0000313" key="1">
    <source>
        <dbReference type="EMBL" id="AKR17297.1"/>
    </source>
</evidence>
<dbReference type="EMBL" id="KR011717">
    <property type="protein sequence ID" value="AKR17297.1"/>
    <property type="molecule type" value="Genomic_DNA"/>
</dbReference>
<dbReference type="Pfam" id="PF05789">
    <property type="entry name" value="Baculo_VP1054"/>
    <property type="match status" value="1"/>
</dbReference>
<dbReference type="InterPro" id="IPR008416">
    <property type="entry name" value="Baculo_VP1054"/>
</dbReference>
<dbReference type="RefSeq" id="YP_009250025.1">
    <property type="nucleotide sequence ID" value="NC_029997.2"/>
</dbReference>
<gene>
    <name evidence="1" type="primary">vp-1054</name>
</gene>
<name>A0A162GTV1_9ABAC</name>
<evidence type="ECO:0000313" key="2">
    <source>
        <dbReference type="Proteomes" id="UP000201861"/>
    </source>
</evidence>
<dbReference type="KEGG" id="vg:27429907"/>
<dbReference type="Proteomes" id="UP000201861">
    <property type="component" value="Segment"/>
</dbReference>
<accession>A0A162GTV1</accession>
<proteinExistence type="predicted"/>
<dbReference type="GeneID" id="27429907"/>
<sequence>MSSKKRVVVLNQCVSEKYQLLKPLILKLRNQCPIHLRRANCRAIRVRNPLTNLDFYRHVTILENTFLDYNCRPYFMCLLDETDVSRRTLNVNGDKLYAAVDFERLDSDEIFYTIDEAGEKNLIIIRNVIITLFKCFKSLDTQFILMVDFLQIDLVYSMFRCIILPQKMLCINSNETIVQNNDLFQVFSVPSTDEALISQQIYLTFLVYNTVLTMVLKQKNPFNSSKMISVILRTLGKCPNNKDRIKCCDLQYGGTAPDHIFCAPREMVKKIFHYSKWARTPNNYRRYYTLITSVPLRMRTKNYDVISNERTKAKQQLLIIDWHNFFEDFRAYFGIRV</sequence>
<protein>
    <submittedName>
        <fullName evidence="1">VP-1054</fullName>
    </submittedName>
</protein>